<dbReference type="RefSeq" id="WP_204866351.1">
    <property type="nucleotide sequence ID" value="NZ_JAFBBK010000001.1"/>
</dbReference>
<proteinExistence type="predicted"/>
<dbReference type="EMBL" id="JAFBBK010000001">
    <property type="protein sequence ID" value="MBM7413665.1"/>
    <property type="molecule type" value="Genomic_DNA"/>
</dbReference>
<reference evidence="2 3" key="1">
    <citation type="submission" date="2021-01" db="EMBL/GenBank/DDBJ databases">
        <title>Genomics of switchgrass bacterial isolates.</title>
        <authorList>
            <person name="Shade A."/>
        </authorList>
    </citation>
    <scope>NUCLEOTIDE SEQUENCE [LARGE SCALE GENOMIC DNA]</scope>
    <source>
        <strain evidence="2 3">PvP111</strain>
    </source>
</reference>
<dbReference type="Proteomes" id="UP000703038">
    <property type="component" value="Unassembled WGS sequence"/>
</dbReference>
<gene>
    <name evidence="2" type="ORF">JOE42_000398</name>
</gene>
<feature type="transmembrane region" description="Helical" evidence="1">
    <location>
        <begin position="80"/>
        <end position="102"/>
    </location>
</feature>
<keyword evidence="1" id="KW-0472">Membrane</keyword>
<keyword evidence="1" id="KW-0812">Transmembrane</keyword>
<comment type="caution">
    <text evidence="2">The sequence shown here is derived from an EMBL/GenBank/DDBJ whole genome shotgun (WGS) entry which is preliminary data.</text>
</comment>
<keyword evidence="3" id="KW-1185">Reference proteome</keyword>
<feature type="transmembrane region" description="Helical" evidence="1">
    <location>
        <begin position="44"/>
        <end position="68"/>
    </location>
</feature>
<evidence type="ECO:0000313" key="3">
    <source>
        <dbReference type="Proteomes" id="UP000703038"/>
    </source>
</evidence>
<sequence length="118" mass="12808">MAAQREKVVLAQRRGARIVRTRVEVQEQTEVGEAMINGLVRAQLALAVRTAAVVVLILGTIPLVWVFAPAAGTARIAGIGVPWWALAVAAYPVLLVAGYLFVRSAERNEQEFTELVED</sequence>
<organism evidence="2 3">
    <name type="scientific">Rhodococcoides corynebacterioides</name>
    <dbReference type="NCBI Taxonomy" id="53972"/>
    <lineage>
        <taxon>Bacteria</taxon>
        <taxon>Bacillati</taxon>
        <taxon>Actinomycetota</taxon>
        <taxon>Actinomycetes</taxon>
        <taxon>Mycobacteriales</taxon>
        <taxon>Nocardiaceae</taxon>
        <taxon>Rhodococcoides</taxon>
    </lineage>
</organism>
<protein>
    <submittedName>
        <fullName evidence="2">Type III secretory pathway component EscV</fullName>
    </submittedName>
</protein>
<name>A0ABS2KNX7_9NOCA</name>
<evidence type="ECO:0000313" key="2">
    <source>
        <dbReference type="EMBL" id="MBM7413665.1"/>
    </source>
</evidence>
<keyword evidence="1" id="KW-1133">Transmembrane helix</keyword>
<evidence type="ECO:0000256" key="1">
    <source>
        <dbReference type="SAM" id="Phobius"/>
    </source>
</evidence>
<accession>A0ABS2KNX7</accession>